<evidence type="ECO:0000256" key="1">
    <source>
        <dbReference type="ARBA" id="ARBA00004141"/>
    </source>
</evidence>
<feature type="transmembrane region" description="Helical" evidence="6">
    <location>
        <begin position="249"/>
        <end position="270"/>
    </location>
</feature>
<feature type="transmembrane region" description="Helical" evidence="6">
    <location>
        <begin position="129"/>
        <end position="148"/>
    </location>
</feature>
<feature type="transmembrane region" description="Helical" evidence="6">
    <location>
        <begin position="324"/>
        <end position="344"/>
    </location>
</feature>
<evidence type="ECO:0000256" key="5">
    <source>
        <dbReference type="SAM" id="MobiDB-lite"/>
    </source>
</evidence>
<dbReference type="Proteomes" id="UP000239326">
    <property type="component" value="Chromosome"/>
</dbReference>
<sequence>MSTAPGHLPQAPSAKLLPTAPDGLPQPERGRAMLVILLGITMSVLDGSIVNLALPGIARELQASAASAVWVVNAYQIATLVMLLPLASLGDRIGYRRVYLVGMALFASSSIFAMLATSLPALIAARTLQGLGAAGIMSVNAAMVRLVYPRALLGRGMGINSMVVALAAVSGPTVAAGILSVASWPWLFALNLPLGAFTLWLGRKALPRNPVVSTAPRPAALDVVLNILMFTLIFLGGERLGMHGGVGSQGLPLAGLGLLAAGGVVGWIYLRRQWYLATPLFPVDLLRMPVFALSMASSVGAFGAQMLAYLSLPFLLLESYGRTPLRAGLLITCWPLAIFVVAPIAGRLIGRYPDGLLGTIGMSLFACGLWLLAALPASPGDLNIAWRMALCGVGFALFQSPNNHTIVTSAPQHRSGAASGMLGTARLTGQTTGAVLLAALFTVWPPSTGLGEKIALVVAGCLALVAAFASSRRVAAMKQDCA</sequence>
<dbReference type="Pfam" id="PF07690">
    <property type="entry name" value="MFS_1"/>
    <property type="match status" value="1"/>
</dbReference>
<feature type="transmembrane region" description="Helical" evidence="6">
    <location>
        <begin position="160"/>
        <end position="180"/>
    </location>
</feature>
<dbReference type="PANTHER" id="PTHR42718">
    <property type="entry name" value="MAJOR FACILITATOR SUPERFAMILY MULTIDRUG TRANSPORTER MFSC"/>
    <property type="match status" value="1"/>
</dbReference>
<evidence type="ECO:0000256" key="3">
    <source>
        <dbReference type="ARBA" id="ARBA00022989"/>
    </source>
</evidence>
<keyword evidence="4 6" id="KW-0472">Membrane</keyword>
<evidence type="ECO:0000259" key="7">
    <source>
        <dbReference type="PROSITE" id="PS50850"/>
    </source>
</evidence>
<dbReference type="EMBL" id="CP027669">
    <property type="protein sequence ID" value="AVO42675.1"/>
    <property type="molecule type" value="Genomic_DNA"/>
</dbReference>
<feature type="transmembrane region" description="Helical" evidence="6">
    <location>
        <begin position="450"/>
        <end position="469"/>
    </location>
</feature>
<name>A0A2S0N3G2_9BURK</name>
<keyword evidence="2 6" id="KW-0812">Transmembrane</keyword>
<dbReference type="SUPFAM" id="SSF103473">
    <property type="entry name" value="MFS general substrate transporter"/>
    <property type="match status" value="1"/>
</dbReference>
<feature type="transmembrane region" description="Helical" evidence="6">
    <location>
        <begin position="98"/>
        <end position="123"/>
    </location>
</feature>
<protein>
    <submittedName>
        <fullName evidence="8">MFS transporter</fullName>
    </submittedName>
</protein>
<dbReference type="GO" id="GO:0022857">
    <property type="term" value="F:transmembrane transporter activity"/>
    <property type="evidence" value="ECO:0007669"/>
    <property type="project" value="InterPro"/>
</dbReference>
<dbReference type="KEGG" id="simp:C6571_16465"/>
<proteinExistence type="predicted"/>
<gene>
    <name evidence="8" type="ORF">C6571_16465</name>
</gene>
<dbReference type="Gene3D" id="1.20.1720.10">
    <property type="entry name" value="Multidrug resistance protein D"/>
    <property type="match status" value="1"/>
</dbReference>
<evidence type="ECO:0000313" key="8">
    <source>
        <dbReference type="EMBL" id="AVO42675.1"/>
    </source>
</evidence>
<dbReference type="PROSITE" id="PS50850">
    <property type="entry name" value="MFS"/>
    <property type="match status" value="1"/>
</dbReference>
<feature type="transmembrane region" description="Helical" evidence="6">
    <location>
        <begin position="66"/>
        <end position="86"/>
    </location>
</feature>
<evidence type="ECO:0000256" key="4">
    <source>
        <dbReference type="ARBA" id="ARBA00023136"/>
    </source>
</evidence>
<feature type="transmembrane region" description="Helical" evidence="6">
    <location>
        <begin position="384"/>
        <end position="402"/>
    </location>
</feature>
<accession>A0A2S0N3G2</accession>
<feature type="transmembrane region" description="Helical" evidence="6">
    <location>
        <begin position="356"/>
        <end position="378"/>
    </location>
</feature>
<evidence type="ECO:0000256" key="2">
    <source>
        <dbReference type="ARBA" id="ARBA00022692"/>
    </source>
</evidence>
<dbReference type="RefSeq" id="WP_106447649.1">
    <property type="nucleotide sequence ID" value="NZ_CP027669.1"/>
</dbReference>
<dbReference type="InterPro" id="IPR011701">
    <property type="entry name" value="MFS"/>
</dbReference>
<dbReference type="PRINTS" id="PR01036">
    <property type="entry name" value="TCRTETB"/>
</dbReference>
<comment type="subcellular location">
    <subcellularLocation>
        <location evidence="1">Membrane</location>
        <topology evidence="1">Multi-pass membrane protein</topology>
    </subcellularLocation>
</comment>
<feature type="transmembrane region" description="Helical" evidence="6">
    <location>
        <begin position="218"/>
        <end position="237"/>
    </location>
</feature>
<feature type="transmembrane region" description="Helical" evidence="6">
    <location>
        <begin position="34"/>
        <end position="54"/>
    </location>
</feature>
<dbReference type="InterPro" id="IPR020846">
    <property type="entry name" value="MFS_dom"/>
</dbReference>
<dbReference type="GO" id="GO:0016020">
    <property type="term" value="C:membrane"/>
    <property type="evidence" value="ECO:0007669"/>
    <property type="project" value="UniProtKB-SubCell"/>
</dbReference>
<dbReference type="PANTHER" id="PTHR42718:SF48">
    <property type="entry name" value="CONSERVED TWO-DOMAIN MEMBRANE PROTEIN-RELATED"/>
    <property type="match status" value="1"/>
</dbReference>
<feature type="transmembrane region" description="Helical" evidence="6">
    <location>
        <begin position="290"/>
        <end position="312"/>
    </location>
</feature>
<dbReference type="OrthoDB" id="9807274at2"/>
<evidence type="ECO:0000256" key="6">
    <source>
        <dbReference type="SAM" id="Phobius"/>
    </source>
</evidence>
<dbReference type="InterPro" id="IPR036259">
    <property type="entry name" value="MFS_trans_sf"/>
</dbReference>
<evidence type="ECO:0000313" key="9">
    <source>
        <dbReference type="Proteomes" id="UP000239326"/>
    </source>
</evidence>
<feature type="region of interest" description="Disordered" evidence="5">
    <location>
        <begin position="1"/>
        <end position="22"/>
    </location>
</feature>
<reference evidence="8 9" key="1">
    <citation type="submission" date="2018-03" db="EMBL/GenBank/DDBJ databases">
        <title>Genome sequencing of Simplicispira sp.</title>
        <authorList>
            <person name="Kim S.-J."/>
            <person name="Heo J."/>
            <person name="Kwon S.-W."/>
        </authorList>
    </citation>
    <scope>NUCLEOTIDE SEQUENCE [LARGE SCALE GENOMIC DNA]</scope>
    <source>
        <strain evidence="8 9">SC1-8</strain>
    </source>
</reference>
<keyword evidence="9" id="KW-1185">Reference proteome</keyword>
<feature type="domain" description="Major facilitator superfamily (MFS) profile" evidence="7">
    <location>
        <begin position="32"/>
        <end position="478"/>
    </location>
</feature>
<dbReference type="Gene3D" id="1.20.1250.20">
    <property type="entry name" value="MFS general substrate transporter like domains"/>
    <property type="match status" value="1"/>
</dbReference>
<dbReference type="CDD" id="cd17321">
    <property type="entry name" value="MFS_MMR_MDR_like"/>
    <property type="match status" value="1"/>
</dbReference>
<organism evidence="8 9">
    <name type="scientific">Simplicispira suum</name>
    <dbReference type="NCBI Taxonomy" id="2109915"/>
    <lineage>
        <taxon>Bacteria</taxon>
        <taxon>Pseudomonadati</taxon>
        <taxon>Pseudomonadota</taxon>
        <taxon>Betaproteobacteria</taxon>
        <taxon>Burkholderiales</taxon>
        <taxon>Comamonadaceae</taxon>
        <taxon>Simplicispira</taxon>
    </lineage>
</organism>
<dbReference type="AlphaFoldDB" id="A0A2S0N3G2"/>
<keyword evidence="3 6" id="KW-1133">Transmembrane helix</keyword>
<feature type="transmembrane region" description="Helical" evidence="6">
    <location>
        <begin position="186"/>
        <end position="206"/>
    </location>
</feature>
<feature type="transmembrane region" description="Helical" evidence="6">
    <location>
        <begin position="423"/>
        <end position="444"/>
    </location>
</feature>